<protein>
    <submittedName>
        <fullName evidence="2">Uncharacterized protein</fullName>
    </submittedName>
</protein>
<dbReference type="Proteomes" id="UP001224775">
    <property type="component" value="Unassembled WGS sequence"/>
</dbReference>
<dbReference type="PANTHER" id="PTHR31827:SF1">
    <property type="entry name" value="EMB|CAB89363.1"/>
    <property type="match status" value="1"/>
</dbReference>
<gene>
    <name evidence="2" type="ORF">QTG54_016942</name>
</gene>
<keyword evidence="3" id="KW-1185">Reference proteome</keyword>
<dbReference type="EMBL" id="JATAAI010000068">
    <property type="protein sequence ID" value="KAK1732407.1"/>
    <property type="molecule type" value="Genomic_DNA"/>
</dbReference>
<evidence type="ECO:0000313" key="2">
    <source>
        <dbReference type="EMBL" id="KAK1732407.1"/>
    </source>
</evidence>
<proteinExistence type="predicted"/>
<evidence type="ECO:0000313" key="3">
    <source>
        <dbReference type="Proteomes" id="UP001224775"/>
    </source>
</evidence>
<feature type="region of interest" description="Disordered" evidence="1">
    <location>
        <begin position="63"/>
        <end position="86"/>
    </location>
</feature>
<comment type="caution">
    <text evidence="2">The sequence shown here is derived from an EMBL/GenBank/DDBJ whole genome shotgun (WGS) entry which is preliminary data.</text>
</comment>
<reference evidence="2" key="1">
    <citation type="submission" date="2023-06" db="EMBL/GenBank/DDBJ databases">
        <title>Survivors Of The Sea: Transcriptome response of Skeletonema marinoi to long-term dormancy.</title>
        <authorList>
            <person name="Pinder M.I.M."/>
            <person name="Kourtchenko O."/>
            <person name="Robertson E.K."/>
            <person name="Larsson T."/>
            <person name="Maumus F."/>
            <person name="Osuna-Cruz C.M."/>
            <person name="Vancaester E."/>
            <person name="Stenow R."/>
            <person name="Vandepoele K."/>
            <person name="Ploug H."/>
            <person name="Bruchert V."/>
            <person name="Godhe A."/>
            <person name="Topel M."/>
        </authorList>
    </citation>
    <scope>NUCLEOTIDE SEQUENCE</scope>
    <source>
        <strain evidence="2">R05AC</strain>
    </source>
</reference>
<sequence length="215" mass="23339">MPPLSHAIVVVECWKFLSPKPHDDSDLVTYQYGDGEIHLDFLVVAVAAAGGGVAGDGSSTTRVAGGKAVHTRKRKSSEWNDDEQAPKTKKFAKKQYQYSKLCSADGCTNLAREGKVCCRHGAKVTLCRHDGCTNQVIKGGVCCRHGGKKLCSKMDVQIKFKGEVSVVDMEERNYAVEKGAPIKLKEEVCAAVMEQRSNYAVETGVQIMLGREACA</sequence>
<name>A0AAD8XRK0_9STRA</name>
<feature type="non-terminal residue" evidence="2">
    <location>
        <position position="215"/>
    </location>
</feature>
<organism evidence="2 3">
    <name type="scientific">Skeletonema marinoi</name>
    <dbReference type="NCBI Taxonomy" id="267567"/>
    <lineage>
        <taxon>Eukaryota</taxon>
        <taxon>Sar</taxon>
        <taxon>Stramenopiles</taxon>
        <taxon>Ochrophyta</taxon>
        <taxon>Bacillariophyta</taxon>
        <taxon>Coscinodiscophyceae</taxon>
        <taxon>Thalassiosirophycidae</taxon>
        <taxon>Thalassiosirales</taxon>
        <taxon>Skeletonemataceae</taxon>
        <taxon>Skeletonema</taxon>
        <taxon>Skeletonema marinoi-dohrnii complex</taxon>
    </lineage>
</organism>
<evidence type="ECO:0000256" key="1">
    <source>
        <dbReference type="SAM" id="MobiDB-lite"/>
    </source>
</evidence>
<accession>A0AAD8XRK0</accession>
<dbReference type="PANTHER" id="PTHR31827">
    <property type="entry name" value="EMB|CAB89363.1"/>
    <property type="match status" value="1"/>
</dbReference>
<dbReference type="AlphaFoldDB" id="A0AAD8XRK0"/>